<dbReference type="GO" id="GO:0020037">
    <property type="term" value="F:heme binding"/>
    <property type="evidence" value="ECO:0007669"/>
    <property type="project" value="InterPro"/>
</dbReference>
<organism evidence="6 7">
    <name type="scientific">Haloferula luteola</name>
    <dbReference type="NCBI Taxonomy" id="595692"/>
    <lineage>
        <taxon>Bacteria</taxon>
        <taxon>Pseudomonadati</taxon>
        <taxon>Verrucomicrobiota</taxon>
        <taxon>Verrucomicrobiia</taxon>
        <taxon>Verrucomicrobiales</taxon>
        <taxon>Verrucomicrobiaceae</taxon>
        <taxon>Haloferula</taxon>
    </lineage>
</organism>
<sequence>MKYFFLAYAIIAALVIGLLPMRGEKSASTPIRLFPDMDEQDKLKAQKPDDFFADGVGGRPLVDGTQPLGFLPDGATELGGIPEYEFGGQPSYYATGVIDDHYSSGMPEELGLTDENVGAFLRRGKEMFHVNCMPCHGESGDGQGMAAQFGVPGVANLTLENFGSGSYPDGRLFDVITHGKGNMGSYRHNVSLRDRWAIIAYVRALQAAQKAPLSDPAVKAAYDAAQASAQPAQ</sequence>
<evidence type="ECO:0000256" key="4">
    <source>
        <dbReference type="PROSITE-ProRule" id="PRU00433"/>
    </source>
</evidence>
<keyword evidence="2 4" id="KW-0479">Metal-binding</keyword>
<evidence type="ECO:0000259" key="5">
    <source>
        <dbReference type="PROSITE" id="PS51007"/>
    </source>
</evidence>
<dbReference type="GO" id="GO:0046872">
    <property type="term" value="F:metal ion binding"/>
    <property type="evidence" value="ECO:0007669"/>
    <property type="project" value="UniProtKB-KW"/>
</dbReference>
<dbReference type="PROSITE" id="PS51007">
    <property type="entry name" value="CYTC"/>
    <property type="match status" value="1"/>
</dbReference>
<dbReference type="PANTHER" id="PTHR40394">
    <property type="entry name" value="LIPOPROTEIN-RELATED"/>
    <property type="match status" value="1"/>
</dbReference>
<dbReference type="Pfam" id="PF13442">
    <property type="entry name" value="Cytochrome_CBB3"/>
    <property type="match status" value="1"/>
</dbReference>
<dbReference type="SUPFAM" id="SSF46626">
    <property type="entry name" value="Cytochrome c"/>
    <property type="match status" value="1"/>
</dbReference>
<accession>A0A840V746</accession>
<dbReference type="GO" id="GO:0009055">
    <property type="term" value="F:electron transfer activity"/>
    <property type="evidence" value="ECO:0007669"/>
    <property type="project" value="InterPro"/>
</dbReference>
<keyword evidence="7" id="KW-1185">Reference proteome</keyword>
<gene>
    <name evidence="6" type="ORF">HNR46_004065</name>
</gene>
<reference evidence="6 7" key="1">
    <citation type="submission" date="2020-08" db="EMBL/GenBank/DDBJ databases">
        <title>Genomic Encyclopedia of Type Strains, Phase IV (KMG-IV): sequencing the most valuable type-strain genomes for metagenomic binning, comparative biology and taxonomic classification.</title>
        <authorList>
            <person name="Goeker M."/>
        </authorList>
    </citation>
    <scope>NUCLEOTIDE SEQUENCE [LARGE SCALE GENOMIC DNA]</scope>
    <source>
        <strain evidence="6 7">YC6886</strain>
    </source>
</reference>
<evidence type="ECO:0000256" key="3">
    <source>
        <dbReference type="ARBA" id="ARBA00023004"/>
    </source>
</evidence>
<evidence type="ECO:0000313" key="7">
    <source>
        <dbReference type="Proteomes" id="UP000557717"/>
    </source>
</evidence>
<keyword evidence="1 4" id="KW-0349">Heme</keyword>
<dbReference type="InterPro" id="IPR009056">
    <property type="entry name" value="Cyt_c-like_dom"/>
</dbReference>
<keyword evidence="3 4" id="KW-0408">Iron</keyword>
<evidence type="ECO:0000256" key="2">
    <source>
        <dbReference type="ARBA" id="ARBA00022723"/>
    </source>
</evidence>
<dbReference type="RefSeq" id="WP_184022203.1">
    <property type="nucleotide sequence ID" value="NZ_JACHFD010000036.1"/>
</dbReference>
<dbReference type="EMBL" id="JACHFD010000036">
    <property type="protein sequence ID" value="MBB5353802.1"/>
    <property type="molecule type" value="Genomic_DNA"/>
</dbReference>
<dbReference type="Gene3D" id="1.10.760.10">
    <property type="entry name" value="Cytochrome c-like domain"/>
    <property type="match status" value="1"/>
</dbReference>
<dbReference type="AlphaFoldDB" id="A0A840V746"/>
<dbReference type="InterPro" id="IPR036909">
    <property type="entry name" value="Cyt_c-like_dom_sf"/>
</dbReference>
<dbReference type="Proteomes" id="UP000557717">
    <property type="component" value="Unassembled WGS sequence"/>
</dbReference>
<dbReference type="PANTHER" id="PTHR40394:SF2">
    <property type="entry name" value="QUINOL:CYTOCHROME C OXIDOREDUCTASE MEMBRANE PROTEIN"/>
    <property type="match status" value="1"/>
</dbReference>
<evidence type="ECO:0000313" key="6">
    <source>
        <dbReference type="EMBL" id="MBB5353802.1"/>
    </source>
</evidence>
<comment type="caution">
    <text evidence="6">The sequence shown here is derived from an EMBL/GenBank/DDBJ whole genome shotgun (WGS) entry which is preliminary data.</text>
</comment>
<proteinExistence type="predicted"/>
<protein>
    <recommendedName>
        <fullName evidence="5">Cytochrome c domain-containing protein</fullName>
    </recommendedName>
</protein>
<feature type="domain" description="Cytochrome c" evidence="5">
    <location>
        <begin position="119"/>
        <end position="206"/>
    </location>
</feature>
<name>A0A840V746_9BACT</name>
<evidence type="ECO:0000256" key="1">
    <source>
        <dbReference type="ARBA" id="ARBA00022617"/>
    </source>
</evidence>